<dbReference type="STRING" id="155974.SAMN04487818_10320"/>
<dbReference type="Pfam" id="PF18029">
    <property type="entry name" value="Glyoxalase_6"/>
    <property type="match status" value="2"/>
</dbReference>
<dbReference type="PANTHER" id="PTHR35908">
    <property type="entry name" value="HYPOTHETICAL FUSION PROTEIN"/>
    <property type="match status" value="1"/>
</dbReference>
<protein>
    <recommendedName>
        <fullName evidence="1">VOC domain-containing protein</fullName>
    </recommendedName>
</protein>
<evidence type="ECO:0000259" key="1">
    <source>
        <dbReference type="PROSITE" id="PS51819"/>
    </source>
</evidence>
<name>A0A1H9NM77_9PSEU</name>
<dbReference type="PROSITE" id="PS51819">
    <property type="entry name" value="VOC"/>
    <property type="match status" value="1"/>
</dbReference>
<dbReference type="InterPro" id="IPR037523">
    <property type="entry name" value="VOC_core"/>
</dbReference>
<organism evidence="2 3">
    <name type="scientific">Actinokineospora terrae</name>
    <dbReference type="NCBI Taxonomy" id="155974"/>
    <lineage>
        <taxon>Bacteria</taxon>
        <taxon>Bacillati</taxon>
        <taxon>Actinomycetota</taxon>
        <taxon>Actinomycetes</taxon>
        <taxon>Pseudonocardiales</taxon>
        <taxon>Pseudonocardiaceae</taxon>
        <taxon>Actinokineospora</taxon>
    </lineage>
</organism>
<dbReference type="CDD" id="cd06587">
    <property type="entry name" value="VOC"/>
    <property type="match status" value="2"/>
</dbReference>
<evidence type="ECO:0000313" key="2">
    <source>
        <dbReference type="EMBL" id="SER36749.1"/>
    </source>
</evidence>
<sequence>MPTRLVNFVVDAADPPALARFWADLLGWPITFAEDGEIDVTAPEEDGWDMDLVFVPAPNPQGGKNRVHLDLSSVSPTDQDATVRRALGLGARPVDVGQGDVPWVVLADPEGNEFCVLEPRPEYADTGAIAAIVIDALDPSAQATFWAAATGHRIVRDEPAFASLHAPDRHGPWLEFLRTTDPKLTKNPLHLDVAPHPDEDQHAEAARLQALGATLADVGQGDVPWVVLTDPEGNEFCILTPR</sequence>
<dbReference type="AlphaFoldDB" id="A0A1H9NM77"/>
<dbReference type="Proteomes" id="UP000199051">
    <property type="component" value="Unassembled WGS sequence"/>
</dbReference>
<reference evidence="3" key="1">
    <citation type="submission" date="2016-10" db="EMBL/GenBank/DDBJ databases">
        <authorList>
            <person name="Varghese N."/>
            <person name="Submissions S."/>
        </authorList>
    </citation>
    <scope>NUCLEOTIDE SEQUENCE [LARGE SCALE GENOMIC DNA]</scope>
    <source>
        <strain evidence="3">DSM 44260</strain>
    </source>
</reference>
<dbReference type="PANTHER" id="PTHR35908:SF1">
    <property type="entry name" value="CONSERVED PROTEIN"/>
    <property type="match status" value="1"/>
</dbReference>
<keyword evidence="3" id="KW-1185">Reference proteome</keyword>
<gene>
    <name evidence="2" type="ORF">SAMN04487818_10320</name>
</gene>
<dbReference type="EMBL" id="FOGI01000003">
    <property type="protein sequence ID" value="SER36749.1"/>
    <property type="molecule type" value="Genomic_DNA"/>
</dbReference>
<proteinExistence type="predicted"/>
<dbReference type="RefSeq" id="WP_092775505.1">
    <property type="nucleotide sequence ID" value="NZ_FOGI01000003.1"/>
</dbReference>
<dbReference type="Gene3D" id="3.10.180.10">
    <property type="entry name" value="2,3-Dihydroxybiphenyl 1,2-Dioxygenase, domain 1"/>
    <property type="match status" value="2"/>
</dbReference>
<feature type="domain" description="VOC" evidence="1">
    <location>
        <begin position="4"/>
        <end position="119"/>
    </location>
</feature>
<dbReference type="InterPro" id="IPR029068">
    <property type="entry name" value="Glyas_Bleomycin-R_OHBP_Dase"/>
</dbReference>
<dbReference type="InterPro" id="IPR041581">
    <property type="entry name" value="Glyoxalase_6"/>
</dbReference>
<evidence type="ECO:0000313" key="3">
    <source>
        <dbReference type="Proteomes" id="UP000199051"/>
    </source>
</evidence>
<dbReference type="SUPFAM" id="SSF54593">
    <property type="entry name" value="Glyoxalase/Bleomycin resistance protein/Dihydroxybiphenyl dioxygenase"/>
    <property type="match status" value="2"/>
</dbReference>
<accession>A0A1H9NM77</accession>